<reference evidence="2" key="1">
    <citation type="submission" date="2009-03" db="EMBL/GenBank/DDBJ databases">
        <title>Complete genome sequence of Edwardsiella ictaluri 93-146.</title>
        <authorList>
            <person name="Williams M.L."/>
            <person name="Gillaspy A.F."/>
            <person name="Dyer D.W."/>
            <person name="Thune R.L."/>
            <person name="Waldbieser G.C."/>
            <person name="Schuster S.C."/>
            <person name="Gipson J."/>
            <person name="Zaitshik J."/>
            <person name="Landry C."/>
            <person name="Lawrence M.L."/>
        </authorList>
    </citation>
    <scope>NUCLEOTIDE SEQUENCE [LARGE SCALE GENOMIC DNA]</scope>
    <source>
        <strain evidence="2">93-146</strain>
    </source>
</reference>
<name>C5BCV1_EDWI9</name>
<proteinExistence type="predicted"/>
<organism evidence="1 2">
    <name type="scientific">Edwardsiella ictaluri (strain 93-146)</name>
    <dbReference type="NCBI Taxonomy" id="634503"/>
    <lineage>
        <taxon>Bacteria</taxon>
        <taxon>Pseudomonadati</taxon>
        <taxon>Pseudomonadota</taxon>
        <taxon>Gammaproteobacteria</taxon>
        <taxon>Enterobacterales</taxon>
        <taxon>Hafniaceae</taxon>
        <taxon>Edwardsiella</taxon>
    </lineage>
</organism>
<evidence type="ECO:0000313" key="1">
    <source>
        <dbReference type="EMBL" id="ACR67557.1"/>
    </source>
</evidence>
<dbReference type="AlphaFoldDB" id="C5BCV1"/>
<gene>
    <name evidence="1" type="ordered locus">NT01EI_0315</name>
</gene>
<sequence length="45" mass="4842">MPAGLPLLESGGGNGEVYYDREPLILVASARLREVLECALREVLA</sequence>
<dbReference type="KEGG" id="eic:NT01EI_0315"/>
<dbReference type="EMBL" id="CP001600">
    <property type="protein sequence ID" value="ACR67557.1"/>
    <property type="molecule type" value="Genomic_DNA"/>
</dbReference>
<protein>
    <submittedName>
        <fullName evidence="1">Uncharacterized protein</fullName>
    </submittedName>
</protein>
<dbReference type="HOGENOM" id="CLU_3199138_0_0_6"/>
<accession>C5BCV1</accession>
<evidence type="ECO:0000313" key="2">
    <source>
        <dbReference type="Proteomes" id="UP000001485"/>
    </source>
</evidence>
<reference evidence="1 2" key="2">
    <citation type="journal article" date="2012" name="J. Bacteriol.">
        <title>Genome Sequence of Edwardsiella ictaluri 93-146, a Strain Associated with a Natural Channel Catfish Outbreak of Enteric Septicemia of Catfish.</title>
        <authorList>
            <person name="Williams M.L."/>
            <person name="Gillaspy A.F."/>
            <person name="Dyer D.W."/>
            <person name="Thune R.L."/>
            <person name="Waldbieser G.C."/>
            <person name="Schuster S.C."/>
            <person name="Gipson J."/>
            <person name="Zaitshik J."/>
            <person name="Landry C."/>
            <person name="Banes M.M."/>
            <person name="Lawrence M.L."/>
        </authorList>
    </citation>
    <scope>NUCLEOTIDE SEQUENCE [LARGE SCALE GENOMIC DNA]</scope>
    <source>
        <strain evidence="1 2">93-146</strain>
    </source>
</reference>
<dbReference type="Proteomes" id="UP000001485">
    <property type="component" value="Chromosome"/>
</dbReference>